<feature type="active site" description="Charge relay system" evidence="4">
    <location>
        <position position="234"/>
    </location>
</feature>
<proteinExistence type="inferred from homology"/>
<dbReference type="InterPro" id="IPR036852">
    <property type="entry name" value="Peptidase_S8/S53_dom_sf"/>
</dbReference>
<organism evidence="7 8">
    <name type="scientific">Phnomibacter ginsenosidimutans</name>
    <dbReference type="NCBI Taxonomy" id="2676868"/>
    <lineage>
        <taxon>Bacteria</taxon>
        <taxon>Pseudomonadati</taxon>
        <taxon>Bacteroidota</taxon>
        <taxon>Chitinophagia</taxon>
        <taxon>Chitinophagales</taxon>
        <taxon>Chitinophagaceae</taxon>
        <taxon>Phnomibacter</taxon>
    </lineage>
</organism>
<evidence type="ECO:0000313" key="7">
    <source>
        <dbReference type="EMBL" id="QGW28427.1"/>
    </source>
</evidence>
<feature type="domain" description="Peptidase S8/S53" evidence="6">
    <location>
        <begin position="192"/>
        <end position="438"/>
    </location>
</feature>
<dbReference type="AlphaFoldDB" id="A0A6I6G7R3"/>
<feature type="signal peptide" evidence="5">
    <location>
        <begin position="1"/>
        <end position="25"/>
    </location>
</feature>
<dbReference type="InterPro" id="IPR026444">
    <property type="entry name" value="Secre_tail"/>
</dbReference>
<dbReference type="NCBIfam" id="TIGR04183">
    <property type="entry name" value="Por_Secre_tail"/>
    <property type="match status" value="1"/>
</dbReference>
<sequence>MRNRITLFIVACLLLAVGIPHWLQAQTTAVYPLQLPASAVYEGVVQVKMKPGFAHLLWKKTATGWQTGSANLNKALQKIAASKVDTLFKTVYELADADENSLAQQRMEQAGLMRWMTVRFSANLPVMQVCSMFRSLPEVAWADAVGKIELHADPNDAFFANQWYLRNSGQTAGRVGADINVSPAWNFTTGSSDVIVAVHDGGVQLSHPDLQINMWQGKSFNFVANNTQLTDDNHGTHVAGLLAAVRNNTVGIAGVAGGNGTASTGVKMMSLQIIGGTPVVAGHEALSFVYAANNGAAISQNSWSYNAPNFFPQYTADAIDYFITNGGGTVLKGGIVIFSAGNNGTEQTYFPPAYNKVLAVAAATHNDEKAGYSNFGTWVDITAPGGDASQPMLSTITGSNYGNLFGTSMACPLVSGAAALLVSRAPGKMLADDLRSLLQFGVDNIYPINVIQLAGKLGTGRLNVGKSMLRTDSLANNATLAAVTNFSLQPQCSTWQLQWTMPAAASKVLVAIAPAEAFIGLPFYQTYTEGQTLPGGGTVVYSGNANTVTIPMPMDGSRWQLRIWASNADGSVYSLGETITATVPVTANMPQAIGSNNSIQLSWQRQCPQRGLLLATSTDGSFGTPTGDPAAVTIIPGGGQRLQQGNQTGFVHTGLQADQTYYYALYPYQFNGTSWEYGEPVTFAGNTACAVKALPIEESFTSTTYPPVGWRLQDGGPNGSLVADGKTWRRLQLAGSSAGDDISVLMNAYTQNGNNSKETLRTAAFTMPDASVADSVIVLFDYAYRAYAPDADLADSLEVAYSLDCGTTYQTLWKAGGAGLASVPGFSTAEFVPFNLSDWASKQLKLPANIPAGATVSIGFIGTNKFGQNLWLDNIRVRMVERNKADLSLPRLTATTDTVLCNTIFTPHILLRNNGAAMLQSAQIVLLQNGQRIDSAQYAALALVANEDTTLLFKPVNLSLGVQQLHFVVQPLAGIQDPFAVNDTLRVWVSVAGNASLPYQTSMEDNASVPVGWTSTPVNQGWMSSNAAAASGSKALLAKRFGQTSTNTYEWRLPVLAPVSNADSLLLYFTKASAPTSAIDASAGDTLEILWSNDCGLNWQTVAARFGNRWHTAPATDADYLPQASHWQKDTIDLTALLPSASTPFQLAFRLKAGGSNNGWLDDLRILSKNVPAALKAAGFGVYPNPFSGQFLIWHYQPEPRWRSARLISATGQVLQQWQWTANPPQTLTVSTAHLPAGLYYMQLQYDGFSRTEKLVKY</sequence>
<evidence type="ECO:0000256" key="5">
    <source>
        <dbReference type="SAM" id="SignalP"/>
    </source>
</evidence>
<dbReference type="InterPro" id="IPR022398">
    <property type="entry name" value="Peptidase_S8_His-AS"/>
</dbReference>
<feature type="active site" description="Charge relay system" evidence="4">
    <location>
        <position position="408"/>
    </location>
</feature>
<evidence type="ECO:0000256" key="2">
    <source>
        <dbReference type="ARBA" id="ARBA00022801"/>
    </source>
</evidence>
<keyword evidence="3 4" id="KW-0720">Serine protease</keyword>
<dbReference type="InterPro" id="IPR000209">
    <property type="entry name" value="Peptidase_S8/S53_dom"/>
</dbReference>
<evidence type="ECO:0000259" key="6">
    <source>
        <dbReference type="Pfam" id="PF00082"/>
    </source>
</evidence>
<dbReference type="KEGG" id="fls:GLV81_10250"/>
<keyword evidence="8" id="KW-1185">Reference proteome</keyword>
<dbReference type="PROSITE" id="PS00137">
    <property type="entry name" value="SUBTILASE_HIS"/>
    <property type="match status" value="1"/>
</dbReference>
<comment type="similarity">
    <text evidence="4">Belongs to the peptidase S8 family.</text>
</comment>
<name>A0A6I6G7R3_9BACT</name>
<dbReference type="GO" id="GO:0016020">
    <property type="term" value="C:membrane"/>
    <property type="evidence" value="ECO:0007669"/>
    <property type="project" value="TreeGrafter"/>
</dbReference>
<accession>A0A6I6G7R3</accession>
<reference evidence="7 8" key="1">
    <citation type="submission" date="2019-11" db="EMBL/GenBank/DDBJ databases">
        <authorList>
            <person name="Im W.T."/>
        </authorList>
    </citation>
    <scope>NUCLEOTIDE SEQUENCE [LARGE SCALE GENOMIC DNA]</scope>
    <source>
        <strain evidence="7 8">SB-02</strain>
    </source>
</reference>
<keyword evidence="5" id="KW-0732">Signal</keyword>
<evidence type="ECO:0000256" key="1">
    <source>
        <dbReference type="ARBA" id="ARBA00022670"/>
    </source>
</evidence>
<dbReference type="Proteomes" id="UP000426027">
    <property type="component" value="Chromosome"/>
</dbReference>
<dbReference type="EMBL" id="CP046566">
    <property type="protein sequence ID" value="QGW28427.1"/>
    <property type="molecule type" value="Genomic_DNA"/>
</dbReference>
<evidence type="ECO:0000256" key="3">
    <source>
        <dbReference type="ARBA" id="ARBA00022825"/>
    </source>
</evidence>
<dbReference type="InterPro" id="IPR023828">
    <property type="entry name" value="Peptidase_S8_Ser-AS"/>
</dbReference>
<evidence type="ECO:0000256" key="4">
    <source>
        <dbReference type="PROSITE-ProRule" id="PRU01240"/>
    </source>
</evidence>
<keyword evidence="1 4" id="KW-0645">Protease</keyword>
<feature type="active site" description="Charge relay system" evidence="4">
    <location>
        <position position="200"/>
    </location>
</feature>
<dbReference type="SUPFAM" id="SSF52743">
    <property type="entry name" value="Subtilisin-like"/>
    <property type="match status" value="1"/>
</dbReference>
<evidence type="ECO:0000313" key="8">
    <source>
        <dbReference type="Proteomes" id="UP000426027"/>
    </source>
</evidence>
<dbReference type="GO" id="GO:0004252">
    <property type="term" value="F:serine-type endopeptidase activity"/>
    <property type="evidence" value="ECO:0007669"/>
    <property type="project" value="UniProtKB-UniRule"/>
</dbReference>
<dbReference type="Gene3D" id="3.40.50.200">
    <property type="entry name" value="Peptidase S8/S53 domain"/>
    <property type="match status" value="1"/>
</dbReference>
<dbReference type="PANTHER" id="PTHR42884">
    <property type="entry name" value="PROPROTEIN CONVERTASE SUBTILISIN/KEXIN-RELATED"/>
    <property type="match status" value="1"/>
</dbReference>
<dbReference type="PANTHER" id="PTHR42884:SF14">
    <property type="entry name" value="NEUROENDOCRINE CONVERTASE 1"/>
    <property type="match status" value="1"/>
</dbReference>
<feature type="chain" id="PRO_5026127324" evidence="5">
    <location>
        <begin position="26"/>
        <end position="1258"/>
    </location>
</feature>
<dbReference type="PROSITE" id="PS51892">
    <property type="entry name" value="SUBTILASE"/>
    <property type="match status" value="1"/>
</dbReference>
<gene>
    <name evidence="7" type="ORF">GLV81_10250</name>
</gene>
<dbReference type="PROSITE" id="PS00138">
    <property type="entry name" value="SUBTILASE_SER"/>
    <property type="match status" value="1"/>
</dbReference>
<protein>
    <submittedName>
        <fullName evidence="7">S8 family serine peptidase</fullName>
    </submittedName>
</protein>
<dbReference type="InterPro" id="IPR015500">
    <property type="entry name" value="Peptidase_S8_subtilisin-rel"/>
</dbReference>
<dbReference type="GO" id="GO:0016485">
    <property type="term" value="P:protein processing"/>
    <property type="evidence" value="ECO:0007669"/>
    <property type="project" value="TreeGrafter"/>
</dbReference>
<dbReference type="Pfam" id="PF00082">
    <property type="entry name" value="Peptidase_S8"/>
    <property type="match status" value="1"/>
</dbReference>
<dbReference type="PRINTS" id="PR00723">
    <property type="entry name" value="SUBTILISIN"/>
</dbReference>
<keyword evidence="2 4" id="KW-0378">Hydrolase</keyword>